<feature type="repeat" description="WD" evidence="5">
    <location>
        <begin position="489"/>
        <end position="522"/>
    </location>
</feature>
<feature type="binding site" evidence="6">
    <location>
        <position position="42"/>
    </location>
    <ligand>
        <name>ATP</name>
        <dbReference type="ChEBI" id="CHEBI:30616"/>
    </ligand>
</feature>
<evidence type="ECO:0000313" key="8">
    <source>
        <dbReference type="EMBL" id="MBS2553076.1"/>
    </source>
</evidence>
<dbReference type="Pfam" id="PF00069">
    <property type="entry name" value="Pkinase"/>
    <property type="match status" value="1"/>
</dbReference>
<dbReference type="InterPro" id="IPR011990">
    <property type="entry name" value="TPR-like_helical_dom_sf"/>
</dbReference>
<dbReference type="Proteomes" id="UP000730482">
    <property type="component" value="Unassembled WGS sequence"/>
</dbReference>
<evidence type="ECO:0000256" key="2">
    <source>
        <dbReference type="ARBA" id="ARBA00022741"/>
    </source>
</evidence>
<dbReference type="InterPro" id="IPR015943">
    <property type="entry name" value="WD40/YVTN_repeat-like_dom_sf"/>
</dbReference>
<evidence type="ECO:0000256" key="6">
    <source>
        <dbReference type="PROSITE-ProRule" id="PRU10141"/>
    </source>
</evidence>
<reference evidence="8 9" key="1">
    <citation type="submission" date="2020-02" db="EMBL/GenBank/DDBJ databases">
        <title>Acidophilic actinobacteria isolated from forest soil.</title>
        <authorList>
            <person name="Golinska P."/>
        </authorList>
    </citation>
    <scope>NUCLEOTIDE SEQUENCE [LARGE SCALE GENOMIC DNA]</scope>
    <source>
        <strain evidence="8 9">NL8</strain>
    </source>
</reference>
<evidence type="ECO:0000313" key="9">
    <source>
        <dbReference type="Proteomes" id="UP000730482"/>
    </source>
</evidence>
<sequence length="979" mass="106090">MTVPVADAFADRYAVVGLLGRGGMGEVHRVRHLAWGIDLAMKSALPGVLHDAAARESFVREAEAWVSLDPHPNVVACHYVRMIEGVPRIFAEYVAGSDLEQWIGEGRLYQGSQESVLARILDFAIQAAWGLAAAHDQGLVHQDVKPSNMMVAGDDTLKVTDFGLAKARAVATSRAGQASGASEASGAPRASSDAGVVTYRGMTPAYCSPEQFRRERVTRQTDVWSWAVGVLEMFRGGVSWISGHIAAEALEAFLSDPDPQYPAMPVGVTHLLSQCFAPEAEDRPQGMIAVADALKDVYRRELGRAYPRAYRPTVRSLGDVLNNRALSLVDLDRPAEAEQTWRKALATEPHHLPTLYNSGIWHWRRGGLSDETILQQLDAAADTDPDGWVAAYLKCLVLLESGDPVGAWSQSTDVLALAPTAEADELRNRLARADLGPSTPDCVFTDHVLSAAWPVDGSRVVVATDRTNSGSDISFLDPVTGDVTPLPADTGHRGLIQSVALDDYGDILLTGGEDGTVRWRDLAGDRTGVLRMDGAVHSVWLSPGASTAIVASDTTVVVWNIAVDRVIRQRAVQSYCLRVSQDCRTALVFGHERALLWDPTTDEVLAEIPAGDSVIGAADVSRDGTSALICHADGHFELWRTRPAQKLREWQGYRRKAEFAQLSPDGAYAFTSGNEDRLRLWDIAAGRCLRTFDEPMPGAARTIAWSPDGSMAFVGGVHGSAALRPGPSPTSPSPYWPSQLRFQIEASVAAERAAVLTAEAEQAWRAGDLAAALDAVREMRELPGHRLLPETTRAWRLLSESCEKTTLTGIRLVSTLGERTGRGWTHAVHVSPDGGTGFSANADGRVTRWDLEHAEQGSTRWITAPYLMRVTADGRYLLLMSRDGKAARLHILGTFEGRELDVRIPEAVEAYLSVDATRLITVAPTTPIGENSDGPAAMKFTRMTPVERVTHQCTHGTPASTIQARDLTTGQTIWSHPLA</sequence>
<dbReference type="InterPro" id="IPR000719">
    <property type="entry name" value="Prot_kinase_dom"/>
</dbReference>
<dbReference type="InterPro" id="IPR011009">
    <property type="entry name" value="Kinase-like_dom_sf"/>
</dbReference>
<keyword evidence="3 8" id="KW-0418">Kinase</keyword>
<dbReference type="InterPro" id="IPR008271">
    <property type="entry name" value="Ser/Thr_kinase_AS"/>
</dbReference>
<dbReference type="PANTHER" id="PTHR43289">
    <property type="entry name" value="MITOGEN-ACTIVATED PROTEIN KINASE KINASE KINASE 20-RELATED"/>
    <property type="match status" value="1"/>
</dbReference>
<dbReference type="GO" id="GO:0016301">
    <property type="term" value="F:kinase activity"/>
    <property type="evidence" value="ECO:0007669"/>
    <property type="project" value="UniProtKB-KW"/>
</dbReference>
<keyword evidence="1" id="KW-0808">Transferase</keyword>
<name>A0ABS5L402_9ACTN</name>
<dbReference type="PROSITE" id="PS50011">
    <property type="entry name" value="PROTEIN_KINASE_DOM"/>
    <property type="match status" value="1"/>
</dbReference>
<evidence type="ECO:0000256" key="3">
    <source>
        <dbReference type="ARBA" id="ARBA00022777"/>
    </source>
</evidence>
<dbReference type="Gene3D" id="2.130.10.10">
    <property type="entry name" value="YVTN repeat-like/Quinoprotein amine dehydrogenase"/>
    <property type="match status" value="2"/>
</dbReference>
<dbReference type="SMART" id="SM00320">
    <property type="entry name" value="WD40"/>
    <property type="match status" value="6"/>
</dbReference>
<dbReference type="SUPFAM" id="SSF50993">
    <property type="entry name" value="Peptidase/esterase 'gauge' domain"/>
    <property type="match status" value="1"/>
</dbReference>
<dbReference type="SUPFAM" id="SSF56112">
    <property type="entry name" value="Protein kinase-like (PK-like)"/>
    <property type="match status" value="1"/>
</dbReference>
<dbReference type="Gene3D" id="3.30.200.20">
    <property type="entry name" value="Phosphorylase Kinase, domain 1"/>
    <property type="match status" value="1"/>
</dbReference>
<gene>
    <name evidence="8" type="ORF">KGQ19_40110</name>
</gene>
<dbReference type="Gene3D" id="1.10.510.10">
    <property type="entry name" value="Transferase(Phosphotransferase) domain 1"/>
    <property type="match status" value="1"/>
</dbReference>
<keyword evidence="5" id="KW-0853">WD repeat</keyword>
<keyword evidence="4 6" id="KW-0067">ATP-binding</keyword>
<dbReference type="CDD" id="cd14014">
    <property type="entry name" value="STKc_PknB_like"/>
    <property type="match status" value="1"/>
</dbReference>
<dbReference type="Pfam" id="PF00400">
    <property type="entry name" value="WD40"/>
    <property type="match status" value="1"/>
</dbReference>
<dbReference type="InterPro" id="IPR017441">
    <property type="entry name" value="Protein_kinase_ATP_BS"/>
</dbReference>
<dbReference type="SMART" id="SM00220">
    <property type="entry name" value="S_TKc"/>
    <property type="match status" value="1"/>
</dbReference>
<feature type="non-terminal residue" evidence="8">
    <location>
        <position position="979"/>
    </location>
</feature>
<dbReference type="PROSITE" id="PS00107">
    <property type="entry name" value="PROTEIN_KINASE_ATP"/>
    <property type="match status" value="1"/>
</dbReference>
<proteinExistence type="predicted"/>
<accession>A0ABS5L402</accession>
<evidence type="ECO:0000259" key="7">
    <source>
        <dbReference type="PROSITE" id="PS50011"/>
    </source>
</evidence>
<dbReference type="Gene3D" id="1.25.40.10">
    <property type="entry name" value="Tetratricopeptide repeat domain"/>
    <property type="match status" value="1"/>
</dbReference>
<evidence type="ECO:0000256" key="1">
    <source>
        <dbReference type="ARBA" id="ARBA00022679"/>
    </source>
</evidence>
<protein>
    <submittedName>
        <fullName evidence="8">Protein kinase</fullName>
    </submittedName>
</protein>
<organism evidence="8 9">
    <name type="scientific">Catenulispora pinistramenti</name>
    <dbReference type="NCBI Taxonomy" id="2705254"/>
    <lineage>
        <taxon>Bacteria</taxon>
        <taxon>Bacillati</taxon>
        <taxon>Actinomycetota</taxon>
        <taxon>Actinomycetes</taxon>
        <taxon>Catenulisporales</taxon>
        <taxon>Catenulisporaceae</taxon>
        <taxon>Catenulispora</taxon>
    </lineage>
</organism>
<dbReference type="RefSeq" id="WP_212019276.1">
    <property type="nucleotide sequence ID" value="NZ_JAAFYZ010000229.1"/>
</dbReference>
<feature type="repeat" description="WD" evidence="5">
    <location>
        <begin position="650"/>
        <end position="691"/>
    </location>
</feature>
<dbReference type="SUPFAM" id="SSF50998">
    <property type="entry name" value="Quinoprotein alcohol dehydrogenase-like"/>
    <property type="match status" value="1"/>
</dbReference>
<keyword evidence="9" id="KW-1185">Reference proteome</keyword>
<dbReference type="PROSITE" id="PS50082">
    <property type="entry name" value="WD_REPEATS_2"/>
    <property type="match status" value="2"/>
</dbReference>
<comment type="caution">
    <text evidence="8">The sequence shown here is derived from an EMBL/GenBank/DDBJ whole genome shotgun (WGS) entry which is preliminary data.</text>
</comment>
<dbReference type="InterPro" id="IPR001680">
    <property type="entry name" value="WD40_rpt"/>
</dbReference>
<dbReference type="InterPro" id="IPR011047">
    <property type="entry name" value="Quinoprotein_ADH-like_sf"/>
</dbReference>
<dbReference type="EMBL" id="JAAFYZ010000229">
    <property type="protein sequence ID" value="MBS2553076.1"/>
    <property type="molecule type" value="Genomic_DNA"/>
</dbReference>
<dbReference type="PANTHER" id="PTHR43289:SF33">
    <property type="entry name" value="SERINE_THREONINE KINASE 31"/>
    <property type="match status" value="1"/>
</dbReference>
<dbReference type="SUPFAM" id="SSF48452">
    <property type="entry name" value="TPR-like"/>
    <property type="match status" value="1"/>
</dbReference>
<dbReference type="PROSITE" id="PS00108">
    <property type="entry name" value="PROTEIN_KINASE_ST"/>
    <property type="match status" value="1"/>
</dbReference>
<evidence type="ECO:0000256" key="4">
    <source>
        <dbReference type="ARBA" id="ARBA00022840"/>
    </source>
</evidence>
<feature type="domain" description="Protein kinase" evidence="7">
    <location>
        <begin position="13"/>
        <end position="299"/>
    </location>
</feature>
<keyword evidence="2 6" id="KW-0547">Nucleotide-binding</keyword>
<evidence type="ECO:0000256" key="5">
    <source>
        <dbReference type="PROSITE-ProRule" id="PRU00221"/>
    </source>
</evidence>